<dbReference type="PANTHER" id="PTHR10587">
    <property type="entry name" value="GLYCOSYL TRANSFERASE-RELATED"/>
    <property type="match status" value="1"/>
</dbReference>
<accession>A0A8H5FEA9</accession>
<comment type="catalytic activity">
    <reaction evidence="13">
        <text>[(1-&gt;4)-N-acetyl-beta-D-glucosaminyl](n) + n H2O = chitosan + n acetate</text>
        <dbReference type="Rhea" id="RHEA:10464"/>
        <dbReference type="Rhea" id="RHEA-COMP:9593"/>
        <dbReference type="Rhea" id="RHEA-COMP:9597"/>
        <dbReference type="ChEBI" id="CHEBI:15377"/>
        <dbReference type="ChEBI" id="CHEBI:17029"/>
        <dbReference type="ChEBI" id="CHEBI:30089"/>
        <dbReference type="ChEBI" id="CHEBI:57704"/>
        <dbReference type="EC" id="3.5.1.41"/>
    </reaction>
    <physiologicalReaction direction="left-to-right" evidence="13">
        <dbReference type="Rhea" id="RHEA:10465"/>
    </physiologicalReaction>
</comment>
<dbReference type="GO" id="GO:0000272">
    <property type="term" value="P:polysaccharide catabolic process"/>
    <property type="evidence" value="ECO:0007669"/>
    <property type="project" value="UniProtKB-KW"/>
</dbReference>
<dbReference type="Proteomes" id="UP000541558">
    <property type="component" value="Unassembled WGS sequence"/>
</dbReference>
<evidence type="ECO:0000256" key="14">
    <source>
        <dbReference type="SAM" id="MobiDB-lite"/>
    </source>
</evidence>
<comment type="subcellular location">
    <subcellularLocation>
        <location evidence="2">Cell membrane</location>
        <topology evidence="2">Lipid-anchor</topology>
        <topology evidence="2">GPI-anchor</topology>
    </subcellularLocation>
</comment>
<evidence type="ECO:0000256" key="13">
    <source>
        <dbReference type="ARBA" id="ARBA00048494"/>
    </source>
</evidence>
<evidence type="ECO:0000313" key="17">
    <source>
        <dbReference type="EMBL" id="KAF5333641.1"/>
    </source>
</evidence>
<dbReference type="Gene3D" id="3.20.20.370">
    <property type="entry name" value="Glycoside hydrolase/deacetylase"/>
    <property type="match status" value="1"/>
</dbReference>
<keyword evidence="6" id="KW-0472">Membrane</keyword>
<evidence type="ECO:0000256" key="2">
    <source>
        <dbReference type="ARBA" id="ARBA00004609"/>
    </source>
</evidence>
<dbReference type="Pfam" id="PF01522">
    <property type="entry name" value="Polysacc_deac_1"/>
    <property type="match status" value="1"/>
</dbReference>
<keyword evidence="18" id="KW-1185">Reference proteome</keyword>
<keyword evidence="3" id="KW-1003">Cell membrane</keyword>
<keyword evidence="15" id="KW-0732">Signal</keyword>
<evidence type="ECO:0000256" key="8">
    <source>
        <dbReference type="ARBA" id="ARBA00023285"/>
    </source>
</evidence>
<evidence type="ECO:0000313" key="18">
    <source>
        <dbReference type="Proteomes" id="UP000541558"/>
    </source>
</evidence>
<evidence type="ECO:0000256" key="3">
    <source>
        <dbReference type="ARBA" id="ARBA00022475"/>
    </source>
</evidence>
<keyword evidence="10" id="KW-0961">Cell wall biogenesis/degradation</keyword>
<evidence type="ECO:0000256" key="5">
    <source>
        <dbReference type="ARBA" id="ARBA00023024"/>
    </source>
</evidence>
<dbReference type="GO" id="GO:0098552">
    <property type="term" value="C:side of membrane"/>
    <property type="evidence" value="ECO:0007669"/>
    <property type="project" value="UniProtKB-KW"/>
</dbReference>
<dbReference type="InterPro" id="IPR002509">
    <property type="entry name" value="NODB_dom"/>
</dbReference>
<keyword evidence="7" id="KW-0119">Carbohydrate metabolism</keyword>
<sequence length="429" mass="46043">MLFSSLLVLAVAPFIHAASVPVTNHDHDHTHVERVALPKRWYHAEGHPVHDLFKRGPGDDGETRPAVGSQAWLDQFPAQRPDVSQLPAAWTAALDAAVKAGKIPNIPIPTGTGSTNPVYPAGANPMSPEICSATYKCRNKEDIWDAPDGVFASSFDDGPQPSTAGLVQFLQSNDVKTTHFMIGINIRANPQLFLQAFNAGHDIAVHTYNHPYMTTLSNQEVLAQLGWTMQIIHESTGGRLPRYWRPPYGDSDERVRAIAGEIFGLETVIWNQDTIDWGMSTGITKPEDVASHLQQWISGPKSPGLVILEHEISDLSVGAFITAFPLIAQNGWKFMSLAETFGDSPYLNADSSTSATVTKASILDGGDATSSSSSSSTSATTTSSSTSTSSTPTPTIKTNATKNAGMKVQQSYYWTASLVLAGVIAGSLL</sequence>
<dbReference type="PANTHER" id="PTHR10587:SF135">
    <property type="entry name" value="CHITIN DEACETYLASE 3"/>
    <property type="match status" value="1"/>
</dbReference>
<dbReference type="GO" id="GO:0009272">
    <property type="term" value="P:fungal-type cell wall biogenesis"/>
    <property type="evidence" value="ECO:0007669"/>
    <property type="project" value="UniProtKB-ARBA"/>
</dbReference>
<evidence type="ECO:0000256" key="6">
    <source>
        <dbReference type="ARBA" id="ARBA00023136"/>
    </source>
</evidence>
<feature type="domain" description="NodB homology" evidence="16">
    <location>
        <begin position="149"/>
        <end position="335"/>
    </location>
</feature>
<dbReference type="GO" id="GO:0071555">
    <property type="term" value="P:cell wall organization"/>
    <property type="evidence" value="ECO:0007669"/>
    <property type="project" value="UniProtKB-KW"/>
</dbReference>
<feature type="chain" id="PRO_5034256105" description="chitin deacetylase" evidence="15">
    <location>
        <begin position="18"/>
        <end position="429"/>
    </location>
</feature>
<reference evidence="17 18" key="1">
    <citation type="journal article" date="2020" name="ISME J.">
        <title>Uncovering the hidden diversity of litter-decomposition mechanisms in mushroom-forming fungi.</title>
        <authorList>
            <person name="Floudas D."/>
            <person name="Bentzer J."/>
            <person name="Ahren D."/>
            <person name="Johansson T."/>
            <person name="Persson P."/>
            <person name="Tunlid A."/>
        </authorList>
    </citation>
    <scope>NUCLEOTIDE SEQUENCE [LARGE SCALE GENOMIC DNA]</scope>
    <source>
        <strain evidence="17 18">CBS 175.51</strain>
    </source>
</reference>
<evidence type="ECO:0000256" key="1">
    <source>
        <dbReference type="ARBA" id="ARBA00001941"/>
    </source>
</evidence>
<dbReference type="GO" id="GO:0005886">
    <property type="term" value="C:plasma membrane"/>
    <property type="evidence" value="ECO:0007669"/>
    <property type="project" value="UniProtKB-SubCell"/>
</dbReference>
<feature type="signal peptide" evidence="15">
    <location>
        <begin position="1"/>
        <end position="17"/>
    </location>
</feature>
<keyword evidence="4" id="KW-0336">GPI-anchor</keyword>
<dbReference type="InterPro" id="IPR011330">
    <property type="entry name" value="Glyco_hydro/deAcase_b/a-brl"/>
</dbReference>
<name>A0A8H5FEA9_9AGAR</name>
<dbReference type="InterPro" id="IPR050248">
    <property type="entry name" value="Polysacc_deacetylase_ArnD"/>
</dbReference>
<keyword evidence="9" id="KW-0449">Lipoprotein</keyword>
<protein>
    <recommendedName>
        <fullName evidence="12">chitin deacetylase</fullName>
        <ecNumber evidence="12">3.5.1.41</ecNumber>
    </recommendedName>
</protein>
<evidence type="ECO:0000259" key="16">
    <source>
        <dbReference type="PROSITE" id="PS51677"/>
    </source>
</evidence>
<dbReference type="SUPFAM" id="SSF88713">
    <property type="entry name" value="Glycoside hydrolase/deacetylase"/>
    <property type="match status" value="1"/>
</dbReference>
<feature type="compositionally biased region" description="Low complexity" evidence="14">
    <location>
        <begin position="368"/>
        <end position="395"/>
    </location>
</feature>
<dbReference type="OrthoDB" id="407355at2759"/>
<keyword evidence="4" id="KW-0325">Glycoprotein</keyword>
<keyword evidence="5" id="KW-0146">Chitin degradation</keyword>
<comment type="caution">
    <text evidence="17">The sequence shown here is derived from an EMBL/GenBank/DDBJ whole genome shotgun (WGS) entry which is preliminary data.</text>
</comment>
<dbReference type="EC" id="3.5.1.41" evidence="12"/>
<dbReference type="EMBL" id="JAACJK010000109">
    <property type="protein sequence ID" value="KAF5333641.1"/>
    <property type="molecule type" value="Genomic_DNA"/>
</dbReference>
<evidence type="ECO:0000256" key="15">
    <source>
        <dbReference type="SAM" id="SignalP"/>
    </source>
</evidence>
<feature type="region of interest" description="Disordered" evidence="14">
    <location>
        <begin position="366"/>
        <end position="399"/>
    </location>
</feature>
<dbReference type="GO" id="GO:0004099">
    <property type="term" value="F:chitin deacetylase activity"/>
    <property type="evidence" value="ECO:0007669"/>
    <property type="project" value="UniProtKB-EC"/>
</dbReference>
<evidence type="ECO:0000256" key="12">
    <source>
        <dbReference type="ARBA" id="ARBA00024056"/>
    </source>
</evidence>
<dbReference type="AlphaFoldDB" id="A0A8H5FEA9"/>
<organism evidence="17 18">
    <name type="scientific">Ephemerocybe angulata</name>
    <dbReference type="NCBI Taxonomy" id="980116"/>
    <lineage>
        <taxon>Eukaryota</taxon>
        <taxon>Fungi</taxon>
        <taxon>Dikarya</taxon>
        <taxon>Basidiomycota</taxon>
        <taxon>Agaricomycotina</taxon>
        <taxon>Agaricomycetes</taxon>
        <taxon>Agaricomycetidae</taxon>
        <taxon>Agaricales</taxon>
        <taxon>Agaricineae</taxon>
        <taxon>Psathyrellaceae</taxon>
        <taxon>Ephemerocybe</taxon>
    </lineage>
</organism>
<evidence type="ECO:0000256" key="11">
    <source>
        <dbReference type="ARBA" id="ARBA00023326"/>
    </source>
</evidence>
<keyword evidence="11" id="KW-0624">Polysaccharide degradation</keyword>
<evidence type="ECO:0000256" key="4">
    <source>
        <dbReference type="ARBA" id="ARBA00022622"/>
    </source>
</evidence>
<keyword evidence="8" id="KW-0170">Cobalt</keyword>
<evidence type="ECO:0000256" key="9">
    <source>
        <dbReference type="ARBA" id="ARBA00023288"/>
    </source>
</evidence>
<evidence type="ECO:0000256" key="7">
    <source>
        <dbReference type="ARBA" id="ARBA00023277"/>
    </source>
</evidence>
<dbReference type="PROSITE" id="PS51677">
    <property type="entry name" value="NODB"/>
    <property type="match status" value="1"/>
</dbReference>
<dbReference type="GO" id="GO:0006032">
    <property type="term" value="P:chitin catabolic process"/>
    <property type="evidence" value="ECO:0007669"/>
    <property type="project" value="UniProtKB-KW"/>
</dbReference>
<comment type="cofactor">
    <cofactor evidence="1">
        <name>Co(2+)</name>
        <dbReference type="ChEBI" id="CHEBI:48828"/>
    </cofactor>
</comment>
<gene>
    <name evidence="17" type="ORF">D9611_002611</name>
</gene>
<proteinExistence type="predicted"/>
<evidence type="ECO:0000256" key="10">
    <source>
        <dbReference type="ARBA" id="ARBA00023316"/>
    </source>
</evidence>